<name>A0A5C3NKJ1_9AGAM</name>
<evidence type="ECO:0008006" key="3">
    <source>
        <dbReference type="Google" id="ProtNLM"/>
    </source>
</evidence>
<keyword evidence="2" id="KW-1185">Reference proteome</keyword>
<proteinExistence type="predicted"/>
<reference evidence="1 2" key="1">
    <citation type="journal article" date="2019" name="Nat. Ecol. Evol.">
        <title>Megaphylogeny resolves global patterns of mushroom evolution.</title>
        <authorList>
            <person name="Varga T."/>
            <person name="Krizsan K."/>
            <person name="Foldi C."/>
            <person name="Dima B."/>
            <person name="Sanchez-Garcia M."/>
            <person name="Sanchez-Ramirez S."/>
            <person name="Szollosi G.J."/>
            <person name="Szarkandi J.G."/>
            <person name="Papp V."/>
            <person name="Albert L."/>
            <person name="Andreopoulos W."/>
            <person name="Angelini C."/>
            <person name="Antonin V."/>
            <person name="Barry K.W."/>
            <person name="Bougher N.L."/>
            <person name="Buchanan P."/>
            <person name="Buyck B."/>
            <person name="Bense V."/>
            <person name="Catcheside P."/>
            <person name="Chovatia M."/>
            <person name="Cooper J."/>
            <person name="Damon W."/>
            <person name="Desjardin D."/>
            <person name="Finy P."/>
            <person name="Geml J."/>
            <person name="Haridas S."/>
            <person name="Hughes K."/>
            <person name="Justo A."/>
            <person name="Karasinski D."/>
            <person name="Kautmanova I."/>
            <person name="Kiss B."/>
            <person name="Kocsube S."/>
            <person name="Kotiranta H."/>
            <person name="LaButti K.M."/>
            <person name="Lechner B.E."/>
            <person name="Liimatainen K."/>
            <person name="Lipzen A."/>
            <person name="Lukacs Z."/>
            <person name="Mihaltcheva S."/>
            <person name="Morgado L.N."/>
            <person name="Niskanen T."/>
            <person name="Noordeloos M.E."/>
            <person name="Ohm R.A."/>
            <person name="Ortiz-Santana B."/>
            <person name="Ovrebo C."/>
            <person name="Racz N."/>
            <person name="Riley R."/>
            <person name="Savchenko A."/>
            <person name="Shiryaev A."/>
            <person name="Soop K."/>
            <person name="Spirin V."/>
            <person name="Szebenyi C."/>
            <person name="Tomsovsky M."/>
            <person name="Tulloss R.E."/>
            <person name="Uehling J."/>
            <person name="Grigoriev I.V."/>
            <person name="Vagvolgyi C."/>
            <person name="Papp T."/>
            <person name="Martin F.M."/>
            <person name="Miettinen O."/>
            <person name="Hibbett D.S."/>
            <person name="Nagy L.G."/>
        </authorList>
    </citation>
    <scope>NUCLEOTIDE SEQUENCE [LARGE SCALE GENOMIC DNA]</scope>
    <source>
        <strain evidence="1 2">OMC1185</strain>
    </source>
</reference>
<evidence type="ECO:0000313" key="2">
    <source>
        <dbReference type="Proteomes" id="UP000305948"/>
    </source>
</evidence>
<sequence>MAAHPPTLPRIVDDLIPVILESNDHWWPCDYLRLALISSAWLDPVRKRLYARPIIASYRACTLLARTLAEQPHLSTLIRGLELRPFAEYNGLGLACRDLESIKLLLGLDRLERVSLGGDLAVRAERWLSVINCSSLEELCIDGRQQRLAYGCLRYQQPASLTWSSDLSAKLGQCTKLRLSNIELHISSSTLPIPRLTELEIERAYILSGQLHQLSNDWSNLRHLSIEARCTSDFDEHIQALLSHCGPSLQSLHYDVRDVRLDEAMFHDSLGSCSALRELRLNGLDINLGTLSSIGQRCGNLEQLSVEGRVVRVTSNEWAAFIGSGALPLLQQLKTPPGTHAPPFRYWSEPMGRQVFDACSERGIKLANAFLRSHL</sequence>
<protein>
    <recommendedName>
        <fullName evidence="3">RNI-like protein</fullName>
    </recommendedName>
</protein>
<dbReference type="EMBL" id="ML213503">
    <property type="protein sequence ID" value="TFK57395.1"/>
    <property type="molecule type" value="Genomic_DNA"/>
</dbReference>
<organism evidence="1 2">
    <name type="scientific">Heliocybe sulcata</name>
    <dbReference type="NCBI Taxonomy" id="5364"/>
    <lineage>
        <taxon>Eukaryota</taxon>
        <taxon>Fungi</taxon>
        <taxon>Dikarya</taxon>
        <taxon>Basidiomycota</taxon>
        <taxon>Agaricomycotina</taxon>
        <taxon>Agaricomycetes</taxon>
        <taxon>Gloeophyllales</taxon>
        <taxon>Gloeophyllaceae</taxon>
        <taxon>Heliocybe</taxon>
    </lineage>
</organism>
<dbReference type="Proteomes" id="UP000305948">
    <property type="component" value="Unassembled WGS sequence"/>
</dbReference>
<dbReference type="SUPFAM" id="SSF52047">
    <property type="entry name" value="RNI-like"/>
    <property type="match status" value="1"/>
</dbReference>
<dbReference type="InterPro" id="IPR032675">
    <property type="entry name" value="LRR_dom_sf"/>
</dbReference>
<accession>A0A5C3NKJ1</accession>
<evidence type="ECO:0000313" key="1">
    <source>
        <dbReference type="EMBL" id="TFK57395.1"/>
    </source>
</evidence>
<dbReference type="Gene3D" id="3.80.10.10">
    <property type="entry name" value="Ribonuclease Inhibitor"/>
    <property type="match status" value="1"/>
</dbReference>
<dbReference type="OrthoDB" id="3251638at2759"/>
<dbReference type="AlphaFoldDB" id="A0A5C3NKJ1"/>
<gene>
    <name evidence="1" type="ORF">OE88DRAFT_128881</name>
</gene>